<sequence>MENEFISLECEDDVIFFNKDTFKVSKLRELVIREIANKWHQKVCSYKAQISDVSVGNLFGNIPARDESIPVTEFQLHAVKECQVLQSGKNWQKGKLEIRISIYPNSHKANNLYLQFYPDEPIKL</sequence>
<accession>A0ABR8EMN8</accession>
<keyword evidence="2" id="KW-1185">Reference proteome</keyword>
<comment type="caution">
    <text evidence="1">The sequence shown here is derived from an EMBL/GenBank/DDBJ whole genome shotgun (WGS) entry which is preliminary data.</text>
</comment>
<name>A0ABR8EMN8_NOSLI</name>
<dbReference type="InterPro" id="IPR014971">
    <property type="entry name" value="KGK"/>
</dbReference>
<gene>
    <name evidence="1" type="ORF">H6G95_00870</name>
</gene>
<dbReference type="RefSeq" id="WP_190892745.1">
    <property type="nucleotide sequence ID" value="NZ_JACJTE010000001.1"/>
</dbReference>
<protein>
    <submittedName>
        <fullName evidence="1">KGK family protein</fullName>
    </submittedName>
</protein>
<reference evidence="1 2" key="1">
    <citation type="journal article" date="2020" name="ISME J.">
        <title>Comparative genomics reveals insights into cyanobacterial evolution and habitat adaptation.</title>
        <authorList>
            <person name="Chen M.Y."/>
            <person name="Teng W.K."/>
            <person name="Zhao L."/>
            <person name="Hu C.X."/>
            <person name="Zhou Y.K."/>
            <person name="Han B.P."/>
            <person name="Song L.R."/>
            <person name="Shu W.S."/>
        </authorList>
    </citation>
    <scope>NUCLEOTIDE SEQUENCE [LARGE SCALE GENOMIC DNA]</scope>
    <source>
        <strain evidence="1 2">FACHB-391</strain>
    </source>
</reference>
<evidence type="ECO:0000313" key="2">
    <source>
        <dbReference type="Proteomes" id="UP000604661"/>
    </source>
</evidence>
<dbReference type="EMBL" id="JACJTE010000001">
    <property type="protein sequence ID" value="MBD2559205.1"/>
    <property type="molecule type" value="Genomic_DNA"/>
</dbReference>
<dbReference type="Pfam" id="PF08872">
    <property type="entry name" value="KGK"/>
    <property type="match status" value="1"/>
</dbReference>
<dbReference type="Proteomes" id="UP000604661">
    <property type="component" value="Unassembled WGS sequence"/>
</dbReference>
<evidence type="ECO:0000313" key="1">
    <source>
        <dbReference type="EMBL" id="MBD2559205.1"/>
    </source>
</evidence>
<proteinExistence type="predicted"/>
<organism evidence="1 2">
    <name type="scientific">Nostoc linckia FACHB-391</name>
    <dbReference type="NCBI Taxonomy" id="2692906"/>
    <lineage>
        <taxon>Bacteria</taxon>
        <taxon>Bacillati</taxon>
        <taxon>Cyanobacteriota</taxon>
        <taxon>Cyanophyceae</taxon>
        <taxon>Nostocales</taxon>
        <taxon>Nostocaceae</taxon>
        <taxon>Nostoc</taxon>
    </lineage>
</organism>